<evidence type="ECO:0000256" key="1">
    <source>
        <dbReference type="SAM" id="MobiDB-lite"/>
    </source>
</evidence>
<sequence>MTDMPIVLLNGSRRDMDKFWRALAIQHTDVDISASPDRLIYAEAVLKNYLYTQLGVLAGGAPPELPQAARVTQTNSPAAVTSADASPRPMQRSATPIGRLQSPHPHSQRESPHPPSPPEGPRPYSS</sequence>
<evidence type="ECO:0000313" key="2">
    <source>
        <dbReference type="EMBL" id="GIQ86448.1"/>
    </source>
</evidence>
<evidence type="ECO:0000313" key="3">
    <source>
        <dbReference type="Proteomes" id="UP000265618"/>
    </source>
</evidence>
<feature type="compositionally biased region" description="Polar residues" evidence="1">
    <location>
        <begin position="70"/>
        <end position="79"/>
    </location>
</feature>
<feature type="compositionally biased region" description="Pro residues" evidence="1">
    <location>
        <begin position="113"/>
        <end position="126"/>
    </location>
</feature>
<organism evidence="2 3">
    <name type="scientific">Kipferlia bialata</name>
    <dbReference type="NCBI Taxonomy" id="797122"/>
    <lineage>
        <taxon>Eukaryota</taxon>
        <taxon>Metamonada</taxon>
        <taxon>Carpediemonas-like organisms</taxon>
        <taxon>Kipferlia</taxon>
    </lineage>
</organism>
<dbReference type="Proteomes" id="UP000265618">
    <property type="component" value="Unassembled WGS sequence"/>
</dbReference>
<dbReference type="AlphaFoldDB" id="A0A9K3CZT4"/>
<keyword evidence="3" id="KW-1185">Reference proteome</keyword>
<feature type="region of interest" description="Disordered" evidence="1">
    <location>
        <begin position="60"/>
        <end position="126"/>
    </location>
</feature>
<gene>
    <name evidence="2" type="ORF">KIPB_008303</name>
</gene>
<dbReference type="EMBL" id="BDIP01002535">
    <property type="protein sequence ID" value="GIQ86448.1"/>
    <property type="molecule type" value="Genomic_DNA"/>
</dbReference>
<reference evidence="2 3" key="1">
    <citation type="journal article" date="2018" name="PLoS ONE">
        <title>The draft genome of Kipferlia bialata reveals reductive genome evolution in fornicate parasites.</title>
        <authorList>
            <person name="Tanifuji G."/>
            <person name="Takabayashi S."/>
            <person name="Kume K."/>
            <person name="Takagi M."/>
            <person name="Nakayama T."/>
            <person name="Kamikawa R."/>
            <person name="Inagaki Y."/>
            <person name="Hashimoto T."/>
        </authorList>
    </citation>
    <scope>NUCLEOTIDE SEQUENCE [LARGE SCALE GENOMIC DNA]</scope>
    <source>
        <strain evidence="2">NY0173</strain>
    </source>
</reference>
<protein>
    <submittedName>
        <fullName evidence="2">Uncharacterized protein</fullName>
    </submittedName>
</protein>
<comment type="caution">
    <text evidence="2">The sequence shown here is derived from an EMBL/GenBank/DDBJ whole genome shotgun (WGS) entry which is preliminary data.</text>
</comment>
<proteinExistence type="predicted"/>
<accession>A0A9K3CZT4</accession>
<name>A0A9K3CZT4_9EUKA</name>